<evidence type="ECO:0000256" key="4">
    <source>
        <dbReference type="ARBA" id="ARBA00022691"/>
    </source>
</evidence>
<name>A0A848BYR0_9FIRM</name>
<evidence type="ECO:0000256" key="1">
    <source>
        <dbReference type="ARBA" id="ARBA00006100"/>
    </source>
</evidence>
<dbReference type="PROSITE" id="PS51918">
    <property type="entry name" value="RADICAL_SAM"/>
    <property type="match status" value="1"/>
</dbReference>
<evidence type="ECO:0000313" key="12">
    <source>
        <dbReference type="Proteomes" id="UP000591071"/>
    </source>
</evidence>
<sequence length="373" mass="41748">MIGLYIHIPFCRHKCRYCDFPSYGGVESYIPAYTEALCREISTSPREGLAVDTIYFGGGTPSLLKIPQIASILQAVTQHFAVDSHAEITLEGNPDSLGREYLKSLHELGINRLSIGVQSFQPQLLRSLGRIHSSRQAVEAVENAAWAGFDNLSADLMYGLPGQTVQMAADDLSQLLRLPLCHASVYSLILEPGTCLYHDVTAGMVSLPPDDQVEKMASVVHQVFKRYGFDHYEISSYARPGRRSRHNVKYWTYVPYLGFGVSAHSFDGHVRSAHISNIPQYIRYAGRQSVLAESVVIDVNRAQEDYCFLALRMRDGIEYDDFARRFGVPMESVFGKVVDKLVKQGLLERKEGGCRLTSLGLAYGNYVFSQFIR</sequence>
<evidence type="ECO:0000256" key="3">
    <source>
        <dbReference type="ARBA" id="ARBA00022617"/>
    </source>
</evidence>
<dbReference type="InterPro" id="IPR034505">
    <property type="entry name" value="Coproporphyrinogen-III_oxidase"/>
</dbReference>
<evidence type="ECO:0000259" key="10">
    <source>
        <dbReference type="PROSITE" id="PS51918"/>
    </source>
</evidence>
<comment type="subcellular location">
    <subcellularLocation>
        <location evidence="9">Cytoplasm</location>
    </subcellularLocation>
</comment>
<dbReference type="Pfam" id="PF06969">
    <property type="entry name" value="HemN_C"/>
    <property type="match status" value="1"/>
</dbReference>
<dbReference type="SFLD" id="SFLDF00562">
    <property type="entry name" value="HemN-like__clustered_with_heat"/>
    <property type="match status" value="1"/>
</dbReference>
<evidence type="ECO:0000256" key="9">
    <source>
        <dbReference type="RuleBase" id="RU364116"/>
    </source>
</evidence>
<dbReference type="GO" id="GO:0006779">
    <property type="term" value="P:porphyrin-containing compound biosynthetic process"/>
    <property type="evidence" value="ECO:0007669"/>
    <property type="project" value="InterPro"/>
</dbReference>
<evidence type="ECO:0000256" key="7">
    <source>
        <dbReference type="ARBA" id="ARBA00023014"/>
    </source>
</evidence>
<keyword evidence="8 9" id="KW-0143">Chaperone</keyword>
<accession>A0A848BYR0</accession>
<dbReference type="GO" id="GO:0051539">
    <property type="term" value="F:4 iron, 4 sulfur cluster binding"/>
    <property type="evidence" value="ECO:0007669"/>
    <property type="project" value="UniProtKB-UniRule"/>
</dbReference>
<dbReference type="PANTHER" id="PTHR13932:SF5">
    <property type="entry name" value="RADICAL S-ADENOSYL METHIONINE DOMAIN-CONTAINING PROTEIN 1, MITOCHONDRIAL"/>
    <property type="match status" value="1"/>
</dbReference>
<dbReference type="InterPro" id="IPR010723">
    <property type="entry name" value="HemN_C"/>
</dbReference>
<dbReference type="PANTHER" id="PTHR13932">
    <property type="entry name" value="COPROPORPHYRINIGEN III OXIDASE"/>
    <property type="match status" value="1"/>
</dbReference>
<dbReference type="Gene3D" id="3.20.20.70">
    <property type="entry name" value="Aldolase class I"/>
    <property type="match status" value="1"/>
</dbReference>
<dbReference type="NCBIfam" id="TIGR00539">
    <property type="entry name" value="hemN_rel"/>
    <property type="match status" value="1"/>
</dbReference>
<evidence type="ECO:0000313" key="11">
    <source>
        <dbReference type="EMBL" id="NME27483.1"/>
    </source>
</evidence>
<dbReference type="SFLD" id="SFLDF00288">
    <property type="entry name" value="HemN-like__clustered_with_nucl"/>
    <property type="match status" value="1"/>
</dbReference>
<dbReference type="RefSeq" id="WP_170087176.1">
    <property type="nucleotide sequence ID" value="NZ_JABAFG010000003.1"/>
</dbReference>
<dbReference type="GO" id="GO:0004109">
    <property type="term" value="F:coproporphyrinogen oxidase activity"/>
    <property type="evidence" value="ECO:0007669"/>
    <property type="project" value="InterPro"/>
</dbReference>
<evidence type="ECO:0000256" key="6">
    <source>
        <dbReference type="ARBA" id="ARBA00023004"/>
    </source>
</evidence>
<comment type="caution">
    <text evidence="11">The sequence shown here is derived from an EMBL/GenBank/DDBJ whole genome shotgun (WGS) entry which is preliminary data.</text>
</comment>
<dbReference type="GO" id="GO:0005737">
    <property type="term" value="C:cytoplasm"/>
    <property type="evidence" value="ECO:0007669"/>
    <property type="project" value="UniProtKB-SubCell"/>
</dbReference>
<dbReference type="Proteomes" id="UP000591071">
    <property type="component" value="Unassembled WGS sequence"/>
</dbReference>
<comment type="similarity">
    <text evidence="1">Belongs to the anaerobic coproporphyrinogen-III oxidase family. HemW subfamily.</text>
</comment>
<dbReference type="AlphaFoldDB" id="A0A848BYR0"/>
<keyword evidence="5 9" id="KW-0479">Metal-binding</keyword>
<keyword evidence="7 9" id="KW-0411">Iron-sulfur</keyword>
<evidence type="ECO:0000256" key="2">
    <source>
        <dbReference type="ARBA" id="ARBA00017228"/>
    </source>
</evidence>
<keyword evidence="9" id="KW-0963">Cytoplasm</keyword>
<feature type="domain" description="Radical SAM core" evidence="10">
    <location>
        <begin position="1"/>
        <end position="230"/>
    </location>
</feature>
<protein>
    <recommendedName>
        <fullName evidence="2 9">Heme chaperone HemW</fullName>
    </recommendedName>
</protein>
<dbReference type="Pfam" id="PF04055">
    <property type="entry name" value="Radical_SAM"/>
    <property type="match status" value="1"/>
</dbReference>
<dbReference type="CDD" id="cd01335">
    <property type="entry name" value="Radical_SAM"/>
    <property type="match status" value="1"/>
</dbReference>
<keyword evidence="6 9" id="KW-0408">Iron</keyword>
<dbReference type="SFLD" id="SFLDG01065">
    <property type="entry name" value="anaerobic_coproporphyrinogen-I"/>
    <property type="match status" value="1"/>
</dbReference>
<dbReference type="SUPFAM" id="SSF102114">
    <property type="entry name" value="Radical SAM enzymes"/>
    <property type="match status" value="1"/>
</dbReference>
<proteinExistence type="inferred from homology"/>
<reference evidence="11 12" key="1">
    <citation type="submission" date="2020-04" db="EMBL/GenBank/DDBJ databases">
        <authorList>
            <person name="Hitch T.C.A."/>
            <person name="Wylensek D."/>
            <person name="Clavel T."/>
        </authorList>
    </citation>
    <scope>NUCLEOTIDE SEQUENCE [LARGE SCALE GENOMIC DNA]</scope>
    <source>
        <strain evidence="11 12">Oil-RF-744-FAT-WT-6-1</strain>
    </source>
</reference>
<dbReference type="InterPro" id="IPR007197">
    <property type="entry name" value="rSAM"/>
</dbReference>
<dbReference type="GO" id="GO:0046872">
    <property type="term" value="F:metal ion binding"/>
    <property type="evidence" value="ECO:0007669"/>
    <property type="project" value="UniProtKB-UniRule"/>
</dbReference>
<evidence type="ECO:0000256" key="8">
    <source>
        <dbReference type="ARBA" id="ARBA00023186"/>
    </source>
</evidence>
<dbReference type="InterPro" id="IPR013785">
    <property type="entry name" value="Aldolase_TIM"/>
</dbReference>
<dbReference type="SMART" id="SM00729">
    <property type="entry name" value="Elp3"/>
    <property type="match status" value="1"/>
</dbReference>
<comment type="function">
    <text evidence="9">Probably acts as a heme chaperone, transferring heme to an unknown acceptor. Binds one molecule of heme per monomer, possibly covalently. Binds 1 [4Fe-4S] cluster. The cluster is coordinated with 3 cysteines and an exchangeable S-adenosyl-L-methionine.</text>
</comment>
<evidence type="ECO:0000256" key="5">
    <source>
        <dbReference type="ARBA" id="ARBA00022723"/>
    </source>
</evidence>
<keyword evidence="3 9" id="KW-0349">Heme</keyword>
<dbReference type="SFLD" id="SFLDG01082">
    <property type="entry name" value="B12-binding_domain_containing"/>
    <property type="match status" value="1"/>
</dbReference>
<keyword evidence="9" id="KW-0004">4Fe-4S</keyword>
<dbReference type="InterPro" id="IPR058240">
    <property type="entry name" value="rSAM_sf"/>
</dbReference>
<dbReference type="SFLD" id="SFLDS00029">
    <property type="entry name" value="Radical_SAM"/>
    <property type="match status" value="1"/>
</dbReference>
<gene>
    <name evidence="11" type="primary">hemW</name>
    <name evidence="11" type="ORF">HF872_02400</name>
</gene>
<dbReference type="InterPro" id="IPR004559">
    <property type="entry name" value="HemW-like"/>
</dbReference>
<organism evidence="11 12">
    <name type="scientific">Megasphaera hexanoica</name>
    <dbReference type="NCBI Taxonomy" id="1675036"/>
    <lineage>
        <taxon>Bacteria</taxon>
        <taxon>Bacillati</taxon>
        <taxon>Bacillota</taxon>
        <taxon>Negativicutes</taxon>
        <taxon>Veillonellales</taxon>
        <taxon>Veillonellaceae</taxon>
        <taxon>Megasphaera</taxon>
    </lineage>
</organism>
<dbReference type="InterPro" id="IPR006638">
    <property type="entry name" value="Elp3/MiaA/NifB-like_rSAM"/>
</dbReference>
<dbReference type="EMBL" id="JABAFG010000003">
    <property type="protein sequence ID" value="NME27483.1"/>
    <property type="molecule type" value="Genomic_DNA"/>
</dbReference>
<keyword evidence="4 9" id="KW-0949">S-adenosyl-L-methionine</keyword>